<dbReference type="EMBL" id="AWGB01000011">
    <property type="protein sequence ID" value="ESQ92654.1"/>
    <property type="molecule type" value="Genomic_DNA"/>
</dbReference>
<dbReference type="PANTHER" id="PTHR42751">
    <property type="entry name" value="SODIUM/HYDROGEN EXCHANGER FAMILY/TRKA DOMAIN PROTEIN"/>
    <property type="match status" value="1"/>
</dbReference>
<feature type="transmembrane region" description="Helical" evidence="7">
    <location>
        <begin position="311"/>
        <end position="333"/>
    </location>
</feature>
<evidence type="ECO:0000256" key="4">
    <source>
        <dbReference type="ARBA" id="ARBA00022692"/>
    </source>
</evidence>
<feature type="transmembrane region" description="Helical" evidence="7">
    <location>
        <begin position="150"/>
        <end position="171"/>
    </location>
</feature>
<gene>
    <name evidence="9" type="ORF">ABENE_07490</name>
</gene>
<reference evidence="9 10" key="1">
    <citation type="journal article" date="2014" name="Nature">
        <title>Sequential evolution of bacterial morphology by co-option of a developmental regulator.</title>
        <authorList>
            <person name="Jiang C."/>
            <person name="Brown P.J."/>
            <person name="Ducret A."/>
            <person name="Brun Y.V."/>
        </authorList>
    </citation>
    <scope>NUCLEOTIDE SEQUENCE [LARGE SCALE GENOMIC DNA]</scope>
    <source>
        <strain evidence="9 10">DSM 16100</strain>
    </source>
</reference>
<feature type="transmembrane region" description="Helical" evidence="7">
    <location>
        <begin position="33"/>
        <end position="51"/>
    </location>
</feature>
<protein>
    <submittedName>
        <fullName evidence="9">Sodium:proton antiporter</fullName>
    </submittedName>
</protein>
<dbReference type="InterPro" id="IPR038770">
    <property type="entry name" value="Na+/solute_symporter_sf"/>
</dbReference>
<dbReference type="GO" id="GO:0016020">
    <property type="term" value="C:membrane"/>
    <property type="evidence" value="ECO:0007669"/>
    <property type="project" value="UniProtKB-SubCell"/>
</dbReference>
<evidence type="ECO:0000256" key="1">
    <source>
        <dbReference type="ARBA" id="ARBA00004141"/>
    </source>
</evidence>
<dbReference type="NCBIfam" id="NF007950">
    <property type="entry name" value="PRK10669.1"/>
    <property type="match status" value="1"/>
</dbReference>
<feature type="transmembrane region" description="Helical" evidence="7">
    <location>
        <begin position="286"/>
        <end position="304"/>
    </location>
</feature>
<dbReference type="GO" id="GO:1902600">
    <property type="term" value="P:proton transmembrane transport"/>
    <property type="evidence" value="ECO:0007669"/>
    <property type="project" value="InterPro"/>
</dbReference>
<evidence type="ECO:0000256" key="3">
    <source>
        <dbReference type="ARBA" id="ARBA00022448"/>
    </source>
</evidence>
<dbReference type="Gene3D" id="3.40.50.720">
    <property type="entry name" value="NAD(P)-binding Rossmann-like Domain"/>
    <property type="match status" value="1"/>
</dbReference>
<dbReference type="PROSITE" id="PS51201">
    <property type="entry name" value="RCK_N"/>
    <property type="match status" value="1"/>
</dbReference>
<evidence type="ECO:0000313" key="9">
    <source>
        <dbReference type="EMBL" id="ESQ92654.1"/>
    </source>
</evidence>
<dbReference type="InterPro" id="IPR006153">
    <property type="entry name" value="Cation/H_exchanger_TM"/>
</dbReference>
<keyword evidence="4 7" id="KW-0812">Transmembrane</keyword>
<feature type="transmembrane region" description="Helical" evidence="7">
    <location>
        <begin position="57"/>
        <end position="77"/>
    </location>
</feature>
<feature type="transmembrane region" description="Helical" evidence="7">
    <location>
        <begin position="374"/>
        <end position="393"/>
    </location>
</feature>
<dbReference type="AlphaFoldDB" id="V4PZ12"/>
<evidence type="ECO:0000256" key="5">
    <source>
        <dbReference type="ARBA" id="ARBA00022989"/>
    </source>
</evidence>
<feature type="transmembrane region" description="Helical" evidence="7">
    <location>
        <begin position="89"/>
        <end position="110"/>
    </location>
</feature>
<comment type="similarity">
    <text evidence="2">Belongs to the monovalent cation:proton antiporter 2 (CPA2) transporter (TC 2.A.37) family.</text>
</comment>
<keyword evidence="10" id="KW-1185">Reference proteome</keyword>
<proteinExistence type="inferred from homology"/>
<dbReference type="InterPro" id="IPR003148">
    <property type="entry name" value="RCK_N"/>
</dbReference>
<comment type="subcellular location">
    <subcellularLocation>
        <location evidence="1">Membrane</location>
        <topology evidence="1">Multi-pass membrane protein</topology>
    </subcellularLocation>
</comment>
<evidence type="ECO:0000256" key="7">
    <source>
        <dbReference type="SAM" id="Phobius"/>
    </source>
</evidence>
<feature type="transmembrane region" description="Helical" evidence="7">
    <location>
        <begin position="191"/>
        <end position="212"/>
    </location>
</feature>
<feature type="domain" description="RCK N-terminal" evidence="8">
    <location>
        <begin position="430"/>
        <end position="547"/>
    </location>
</feature>
<evidence type="ECO:0000256" key="6">
    <source>
        <dbReference type="ARBA" id="ARBA00023136"/>
    </source>
</evidence>
<evidence type="ECO:0000256" key="2">
    <source>
        <dbReference type="ARBA" id="ARBA00005551"/>
    </source>
</evidence>
<dbReference type="InterPro" id="IPR036291">
    <property type="entry name" value="NAD(P)-bd_dom_sf"/>
</dbReference>
<dbReference type="RefSeq" id="WP_018082554.1">
    <property type="nucleotide sequence ID" value="NZ_AQWM01000015.1"/>
</dbReference>
<dbReference type="Pfam" id="PF00999">
    <property type="entry name" value="Na_H_Exchanger"/>
    <property type="match status" value="1"/>
</dbReference>
<accession>V4PZ12</accession>
<sequence>MEHHNISLITTLASGFGLALVFGFLAEKIKLPALIGYLFAGILIGPATPGFVADTNIAAQLSEIGVMLLMFGVGLHFSLADLMSVKRIALPGAIVQMSLATLLGMALAMWGWGWNFGAALVFGVSLSCASTVVLLKALEARKAVDSINGRIAVGWLVVEDLVTVLVLVLLPPLAQLLGATGGTGQAFTGNLWVEIGKTLLSVGAFIALMLLVGRRALPWILLQVARTGTRELFTLAVIAAAITIAWCASEMFSVSFALGAFFAGMVMRESKFSHRAAEESLPLRDAFSVLFFVSVGMLFNPMVLVEKPLEVLAVVGIIIFGKGVAAAALALILRYPLNTALTVAAGLAQIGEFSFILGGLGVSLGVLPQEGMNLLLAGALISIALNPFVFKAIEPASAWVLKHSSLARAHERSDDVLAVLPDTTADKYLSGQVIVVGFGRVGKWLAESLDAQGIAYVVVEESRDRVEELRAQGKAAVFGNATQSDVLIQAHIATAAMLVVATPDLINISQMVDTARRINPAVEVVLRTHSQDEVDFLRREKMGEVFFGEEELAKNILDHIRKRFDTPVMAHA</sequence>
<dbReference type="Gene3D" id="1.20.1530.20">
    <property type="match status" value="1"/>
</dbReference>
<comment type="caution">
    <text evidence="9">The sequence shown here is derived from an EMBL/GenBank/DDBJ whole genome shotgun (WGS) entry which is preliminary data.</text>
</comment>
<dbReference type="STRING" id="1121022.GCA_000376105_02888"/>
<dbReference type="Proteomes" id="UP000017837">
    <property type="component" value="Unassembled WGS sequence"/>
</dbReference>
<dbReference type="OrthoDB" id="9781411at2"/>
<dbReference type="SUPFAM" id="SSF51735">
    <property type="entry name" value="NAD(P)-binding Rossmann-fold domains"/>
    <property type="match status" value="1"/>
</dbReference>
<feature type="transmembrane region" description="Helical" evidence="7">
    <location>
        <begin position="6"/>
        <end position="26"/>
    </location>
</feature>
<evidence type="ECO:0000313" key="10">
    <source>
        <dbReference type="Proteomes" id="UP000017837"/>
    </source>
</evidence>
<keyword evidence="5 7" id="KW-1133">Transmembrane helix</keyword>
<name>V4PZ12_9CAUL</name>
<keyword evidence="6 7" id="KW-0472">Membrane</keyword>
<feature type="transmembrane region" description="Helical" evidence="7">
    <location>
        <begin position="116"/>
        <end position="138"/>
    </location>
</feature>
<dbReference type="eggNOG" id="COG1226">
    <property type="taxonomic scope" value="Bacteria"/>
</dbReference>
<feature type="transmembrane region" description="Helical" evidence="7">
    <location>
        <begin position="339"/>
        <end position="367"/>
    </location>
</feature>
<dbReference type="PANTHER" id="PTHR42751:SF1">
    <property type="entry name" value="CATION_PROTON ANTIPORTER YBAL-RELATED"/>
    <property type="match status" value="1"/>
</dbReference>
<dbReference type="PATRIC" id="fig|1121022.4.peg.1500"/>
<evidence type="ECO:0000259" key="8">
    <source>
        <dbReference type="PROSITE" id="PS51201"/>
    </source>
</evidence>
<dbReference type="eggNOG" id="COG4651">
    <property type="taxonomic scope" value="Bacteria"/>
</dbReference>
<dbReference type="Pfam" id="PF02254">
    <property type="entry name" value="TrkA_N"/>
    <property type="match status" value="1"/>
</dbReference>
<organism evidence="9 10">
    <name type="scientific">Asticcacaulis benevestitus DSM 16100 = ATCC BAA-896</name>
    <dbReference type="NCBI Taxonomy" id="1121022"/>
    <lineage>
        <taxon>Bacteria</taxon>
        <taxon>Pseudomonadati</taxon>
        <taxon>Pseudomonadota</taxon>
        <taxon>Alphaproteobacteria</taxon>
        <taxon>Caulobacterales</taxon>
        <taxon>Caulobacteraceae</taxon>
        <taxon>Asticcacaulis</taxon>
    </lineage>
</organism>
<dbReference type="GO" id="GO:0015297">
    <property type="term" value="F:antiporter activity"/>
    <property type="evidence" value="ECO:0007669"/>
    <property type="project" value="InterPro"/>
</dbReference>
<feature type="transmembrane region" description="Helical" evidence="7">
    <location>
        <begin position="233"/>
        <end position="266"/>
    </location>
</feature>
<keyword evidence="3" id="KW-0813">Transport</keyword>
<dbReference type="GO" id="GO:0006813">
    <property type="term" value="P:potassium ion transport"/>
    <property type="evidence" value="ECO:0007669"/>
    <property type="project" value="InterPro"/>
</dbReference>